<protein>
    <submittedName>
        <fullName evidence="1">Uncharacterized protein</fullName>
    </submittedName>
</protein>
<sequence length="615" mass="68397">MDNFNDDLYPLALLMDELKHDDVANRVQAMRKVDTIAMALGPERTVNELLPFLHDVAQDDEEEVFAELGTKLGSFVPLVGGHQHCEPVIQILLILVSMEEPIVRDKAIVSLNLIADELNDEELHGIFLPMVSTLSLGNWFLKKVAACGLFKSIIRRVNEETRHELLQTYLKLLTDDSPMVRRAAASNLPAIIEKLDGALPADWDVILAMFHHLVLDDQDSVKFLSVDVLVAILARFRELGDDSHNSQFLASVLALIGDASWRVRYTAADRFGKLATNFGDAELAKLVDPFVSLMKDNEGEVRKAIARQLPDFCEYLANIPDGRSIIVEKIVPVVAELAEDPHEAVRAAAASKVTGLAPILGKEATIEQLLPIFLVMLKDEFPEVRLNVISSLSVVNSTIGVSLLSTHLLPAITELAQDSKWRVRLAIIEYIPKLADQLGVSFFNSELLSLCMLWLWDPVFAIRDAAVNNLKELIVIFGSEWANREIISRLLHSPESSQDDQDQIDYSNFVIRLTCLFTATKIIPVVDFDIVVSSILPFVNHLVNDSVPNIRFNVAKLYLVLAETFANSGQPNASSIVSNDILPKLEKLQSDEDVDVRFYASRSIQGIENLALKAN</sequence>
<accession>A0ACC2VLK2</accession>
<evidence type="ECO:0000313" key="1">
    <source>
        <dbReference type="EMBL" id="KAJ9100284.1"/>
    </source>
</evidence>
<reference evidence="1" key="1">
    <citation type="submission" date="2023-04" db="EMBL/GenBank/DDBJ databases">
        <title>Draft Genome sequencing of Naganishia species isolated from polar environments using Oxford Nanopore Technology.</title>
        <authorList>
            <person name="Leo P."/>
            <person name="Venkateswaran K."/>
        </authorList>
    </citation>
    <scope>NUCLEOTIDE SEQUENCE</scope>
    <source>
        <strain evidence="1">MNA-CCFEE 5261</strain>
    </source>
</reference>
<name>A0ACC2VLK2_9TREE</name>
<proteinExistence type="predicted"/>
<evidence type="ECO:0000313" key="2">
    <source>
        <dbReference type="Proteomes" id="UP001241377"/>
    </source>
</evidence>
<organism evidence="1 2">
    <name type="scientific">Naganishia cerealis</name>
    <dbReference type="NCBI Taxonomy" id="610337"/>
    <lineage>
        <taxon>Eukaryota</taxon>
        <taxon>Fungi</taxon>
        <taxon>Dikarya</taxon>
        <taxon>Basidiomycota</taxon>
        <taxon>Agaricomycotina</taxon>
        <taxon>Tremellomycetes</taxon>
        <taxon>Filobasidiales</taxon>
        <taxon>Filobasidiaceae</taxon>
        <taxon>Naganishia</taxon>
    </lineage>
</organism>
<keyword evidence="2" id="KW-1185">Reference proteome</keyword>
<comment type="caution">
    <text evidence="1">The sequence shown here is derived from an EMBL/GenBank/DDBJ whole genome shotgun (WGS) entry which is preliminary data.</text>
</comment>
<dbReference type="Proteomes" id="UP001241377">
    <property type="component" value="Unassembled WGS sequence"/>
</dbReference>
<dbReference type="EMBL" id="JASBWR010000064">
    <property type="protein sequence ID" value="KAJ9100284.1"/>
    <property type="molecule type" value="Genomic_DNA"/>
</dbReference>
<gene>
    <name evidence="1" type="ORF">QFC19_005637</name>
</gene>